<dbReference type="PANTHER" id="PTHR11255:SF32">
    <property type="entry name" value="DIACYLGLYCEROL KINASE BETA"/>
    <property type="match status" value="1"/>
</dbReference>
<dbReference type="Proteomes" id="UP001148018">
    <property type="component" value="Unassembled WGS sequence"/>
</dbReference>
<evidence type="ECO:0000259" key="6">
    <source>
        <dbReference type="SMART" id="SM00045"/>
    </source>
</evidence>
<dbReference type="GO" id="GO:0007200">
    <property type="term" value="P:phospholipase C-activating G protein-coupled receptor signaling pathway"/>
    <property type="evidence" value="ECO:0007669"/>
    <property type="project" value="InterPro"/>
</dbReference>
<dbReference type="GO" id="GO:0004143">
    <property type="term" value="F:ATP-dependent diacylglycerol kinase activity"/>
    <property type="evidence" value="ECO:0007669"/>
    <property type="project" value="InterPro"/>
</dbReference>
<proteinExistence type="predicted"/>
<evidence type="ECO:0000313" key="8">
    <source>
        <dbReference type="Proteomes" id="UP001148018"/>
    </source>
</evidence>
<feature type="region of interest" description="Disordered" evidence="5">
    <location>
        <begin position="106"/>
        <end position="127"/>
    </location>
</feature>
<dbReference type="InterPro" id="IPR000756">
    <property type="entry name" value="Diacylglycerol_kin_accessory"/>
</dbReference>
<feature type="domain" description="Diacylglycerol kinase accessory" evidence="6">
    <location>
        <begin position="23"/>
        <end position="133"/>
    </location>
</feature>
<keyword evidence="2" id="KW-0547">Nucleotide-binding</keyword>
<feature type="compositionally biased region" description="Basic residues" evidence="5">
    <location>
        <begin position="111"/>
        <end position="121"/>
    </location>
</feature>
<accession>A0A9Q0E269</accession>
<evidence type="ECO:0000256" key="5">
    <source>
        <dbReference type="SAM" id="MobiDB-lite"/>
    </source>
</evidence>
<protein>
    <recommendedName>
        <fullName evidence="6">Diacylglycerol kinase accessory domain-containing protein</fullName>
    </recommendedName>
</protein>
<dbReference type="EMBL" id="JANIIK010000109">
    <property type="protein sequence ID" value="KAJ3598679.1"/>
    <property type="molecule type" value="Genomic_DNA"/>
</dbReference>
<dbReference type="GO" id="GO:0005886">
    <property type="term" value="C:plasma membrane"/>
    <property type="evidence" value="ECO:0007669"/>
    <property type="project" value="TreeGrafter"/>
</dbReference>
<dbReference type="SMART" id="SM00045">
    <property type="entry name" value="DAGKa"/>
    <property type="match status" value="1"/>
</dbReference>
<evidence type="ECO:0000256" key="3">
    <source>
        <dbReference type="ARBA" id="ARBA00022777"/>
    </source>
</evidence>
<keyword evidence="8" id="KW-1185">Reference proteome</keyword>
<evidence type="ECO:0000313" key="7">
    <source>
        <dbReference type="EMBL" id="KAJ3598679.1"/>
    </source>
</evidence>
<dbReference type="AlphaFoldDB" id="A0A9Q0E269"/>
<dbReference type="InterPro" id="IPR037607">
    <property type="entry name" value="DGK"/>
</dbReference>
<keyword evidence="3" id="KW-0418">Kinase</keyword>
<dbReference type="InterPro" id="IPR016064">
    <property type="entry name" value="NAD/diacylglycerol_kinase_sf"/>
</dbReference>
<reference evidence="7" key="1">
    <citation type="submission" date="2022-07" db="EMBL/GenBank/DDBJ databases">
        <title>Chromosome-level genome of Muraenolepis orangiensis.</title>
        <authorList>
            <person name="Kim J."/>
        </authorList>
    </citation>
    <scope>NUCLEOTIDE SEQUENCE</scope>
    <source>
        <strain evidence="7">KU_S4_2022</strain>
        <tissue evidence="7">Muscle</tissue>
    </source>
</reference>
<evidence type="ECO:0000256" key="2">
    <source>
        <dbReference type="ARBA" id="ARBA00022741"/>
    </source>
</evidence>
<dbReference type="OrthoDB" id="242257at2759"/>
<dbReference type="GO" id="GO:0005524">
    <property type="term" value="F:ATP binding"/>
    <property type="evidence" value="ECO:0007669"/>
    <property type="project" value="UniProtKB-KW"/>
</dbReference>
<evidence type="ECO:0000256" key="4">
    <source>
        <dbReference type="ARBA" id="ARBA00022840"/>
    </source>
</evidence>
<comment type="caution">
    <text evidence="7">The sequence shown here is derived from an EMBL/GenBank/DDBJ whole genome shotgun (WGS) entry which is preliminary data.</text>
</comment>
<dbReference type="PANTHER" id="PTHR11255">
    <property type="entry name" value="DIACYLGLYCEROL KINASE"/>
    <property type="match status" value="1"/>
</dbReference>
<gene>
    <name evidence="7" type="ORF">NHX12_002184</name>
</gene>
<keyword evidence="4" id="KW-0067">ATP-binding</keyword>
<dbReference type="Pfam" id="PF00609">
    <property type="entry name" value="DAGK_acc"/>
    <property type="match status" value="1"/>
</dbReference>
<name>A0A9Q0E269_9TELE</name>
<keyword evidence="1" id="KW-0808">Transferase</keyword>
<feature type="non-terminal residue" evidence="7">
    <location>
        <position position="1"/>
    </location>
</feature>
<dbReference type="SUPFAM" id="SSF111331">
    <property type="entry name" value="NAD kinase/diacylglycerol kinase-like"/>
    <property type="match status" value="1"/>
</dbReference>
<organism evidence="7 8">
    <name type="scientific">Muraenolepis orangiensis</name>
    <name type="common">Patagonian moray cod</name>
    <dbReference type="NCBI Taxonomy" id="630683"/>
    <lineage>
        <taxon>Eukaryota</taxon>
        <taxon>Metazoa</taxon>
        <taxon>Chordata</taxon>
        <taxon>Craniata</taxon>
        <taxon>Vertebrata</taxon>
        <taxon>Euteleostomi</taxon>
        <taxon>Actinopterygii</taxon>
        <taxon>Neopterygii</taxon>
        <taxon>Teleostei</taxon>
        <taxon>Neoteleostei</taxon>
        <taxon>Acanthomorphata</taxon>
        <taxon>Zeiogadaria</taxon>
        <taxon>Gadariae</taxon>
        <taxon>Gadiformes</taxon>
        <taxon>Muraenolepidoidei</taxon>
        <taxon>Muraenolepididae</taxon>
        <taxon>Muraenolepis</taxon>
    </lineage>
</organism>
<evidence type="ECO:0000256" key="1">
    <source>
        <dbReference type="ARBA" id="ARBA00022679"/>
    </source>
</evidence>
<sequence length="141" mass="16404">MQHIRHLTLINTSLVLRQRLFWIPDASIAHRFHIMREKHPERFNSRTKNKLWYFEFGTSETFSATCKKLQDFLEVECDGITLDLSAISLEGIAILNIPSMHGGSNLWGESRKRRGHRKAGKKAQDRRTTVLDPKELMFAVQ</sequence>